<feature type="signal peptide" evidence="7">
    <location>
        <begin position="1"/>
        <end position="20"/>
    </location>
</feature>
<evidence type="ECO:0000256" key="2">
    <source>
        <dbReference type="ARBA" id="ARBA00009561"/>
    </source>
</evidence>
<dbReference type="SUPFAM" id="SSF52833">
    <property type="entry name" value="Thioredoxin-like"/>
    <property type="match status" value="1"/>
</dbReference>
<dbReference type="GO" id="GO:0018279">
    <property type="term" value="P:protein N-linked glycosylation via asparagine"/>
    <property type="evidence" value="ECO:0007669"/>
    <property type="project" value="TreeGrafter"/>
</dbReference>
<keyword evidence="9" id="KW-1185">Reference proteome</keyword>
<keyword evidence="7" id="KW-0732">Signal</keyword>
<gene>
    <name evidence="8" type="ORF">DAKH74_001300</name>
</gene>
<feature type="transmembrane region" description="Helical" evidence="6">
    <location>
        <begin position="302"/>
        <end position="323"/>
    </location>
</feature>
<comment type="subcellular location">
    <subcellularLocation>
        <location evidence="1">Endoplasmic reticulum membrane</location>
        <topology evidence="1">Multi-pass membrane protein</topology>
    </subcellularLocation>
</comment>
<sequence>MVAQLRVIVWLALFFRCCFANGLLQANDIIHLQGDDGFIRVTEENYQLLKNGVEGDYSVLYITIYTKDEEDNYRCPMCQEFEETIHSVKEIIDKQRSDVPVRYYIVDAYQVPSLIKEMGISNAPHLVVYPPPNLMTEQTDEFSWSTGQFYQYQITPENAGDVLQFGNFLAQIANIFIEVEEPFDTQKFLQYFIGSTVLFLLIKKAVWPLMKSTGHASTILMMLLSFGIMLPSLTGYKFTQMNRIPFIARNEEGQIMYFSGGMGWQFGIEIFTVSLMYVGMGTLFLLLIALKSGPVQARINDKVDNVLTLLLAFGLFHAFSYYISCYEVKSPGYPFWY</sequence>
<dbReference type="Pfam" id="PF04756">
    <property type="entry name" value="OST3_OST6"/>
    <property type="match status" value="1"/>
</dbReference>
<keyword evidence="5 6" id="KW-0472">Membrane</keyword>
<keyword evidence="4 6" id="KW-1133">Transmembrane helix</keyword>
<dbReference type="EMBL" id="BTGD01000001">
    <property type="protein sequence ID" value="GMM53514.1"/>
    <property type="molecule type" value="Genomic_DNA"/>
</dbReference>
<protein>
    <submittedName>
        <fullName evidence="8">Dolichyl-diphosphooligosaccharide--protein glycotransferase</fullName>
    </submittedName>
</protein>
<comment type="caution">
    <text evidence="8">The sequence shown here is derived from an EMBL/GenBank/DDBJ whole genome shotgun (WGS) entry which is preliminary data.</text>
</comment>
<name>A0AAV5RPM8_MAUHU</name>
<evidence type="ECO:0000256" key="3">
    <source>
        <dbReference type="ARBA" id="ARBA00022692"/>
    </source>
</evidence>
<dbReference type="GO" id="GO:0008250">
    <property type="term" value="C:oligosaccharyltransferase complex"/>
    <property type="evidence" value="ECO:0007669"/>
    <property type="project" value="TreeGrafter"/>
</dbReference>
<feature type="transmembrane region" description="Helical" evidence="6">
    <location>
        <begin position="188"/>
        <end position="206"/>
    </location>
</feature>
<evidence type="ECO:0000313" key="8">
    <source>
        <dbReference type="EMBL" id="GMM53514.1"/>
    </source>
</evidence>
<dbReference type="Gene3D" id="3.40.30.10">
    <property type="entry name" value="Glutaredoxin"/>
    <property type="match status" value="1"/>
</dbReference>
<dbReference type="PANTHER" id="PTHR12692:SF3">
    <property type="entry name" value="DOLICHYL-DIPHOSPHOOLIGOSACCHARIDE--PROTEIN GLYCOSYLTRANSFERASE SUBUNIT OST6"/>
    <property type="match status" value="1"/>
</dbReference>
<proteinExistence type="inferred from homology"/>
<dbReference type="Proteomes" id="UP001377567">
    <property type="component" value="Unassembled WGS sequence"/>
</dbReference>
<dbReference type="AlphaFoldDB" id="A0AAV5RPM8"/>
<reference evidence="8 9" key="1">
    <citation type="journal article" date="2023" name="Elife">
        <title>Identification of key yeast species and microbe-microbe interactions impacting larval growth of Drosophila in the wild.</title>
        <authorList>
            <person name="Mure A."/>
            <person name="Sugiura Y."/>
            <person name="Maeda R."/>
            <person name="Honda K."/>
            <person name="Sakurai N."/>
            <person name="Takahashi Y."/>
            <person name="Watada M."/>
            <person name="Katoh T."/>
            <person name="Gotoh A."/>
            <person name="Gotoh Y."/>
            <person name="Taniguchi I."/>
            <person name="Nakamura K."/>
            <person name="Hayashi T."/>
            <person name="Katayama T."/>
            <person name="Uemura T."/>
            <person name="Hattori Y."/>
        </authorList>
    </citation>
    <scope>NUCLEOTIDE SEQUENCE [LARGE SCALE GENOMIC DNA]</scope>
    <source>
        <strain evidence="8 9">KH-74</strain>
    </source>
</reference>
<evidence type="ECO:0000256" key="5">
    <source>
        <dbReference type="ARBA" id="ARBA00023136"/>
    </source>
</evidence>
<accession>A0AAV5RPM8</accession>
<organism evidence="8 9">
    <name type="scientific">Maudiozyma humilis</name>
    <name type="common">Sour dough yeast</name>
    <name type="synonym">Kazachstania humilis</name>
    <dbReference type="NCBI Taxonomy" id="51915"/>
    <lineage>
        <taxon>Eukaryota</taxon>
        <taxon>Fungi</taxon>
        <taxon>Dikarya</taxon>
        <taxon>Ascomycota</taxon>
        <taxon>Saccharomycotina</taxon>
        <taxon>Saccharomycetes</taxon>
        <taxon>Saccharomycetales</taxon>
        <taxon>Saccharomycetaceae</taxon>
        <taxon>Maudiozyma</taxon>
    </lineage>
</organism>
<evidence type="ECO:0000313" key="9">
    <source>
        <dbReference type="Proteomes" id="UP001377567"/>
    </source>
</evidence>
<evidence type="ECO:0000256" key="4">
    <source>
        <dbReference type="ARBA" id="ARBA00022989"/>
    </source>
</evidence>
<dbReference type="InterPro" id="IPR021149">
    <property type="entry name" value="OligosaccharylTrfase_OST3/OST6"/>
</dbReference>
<evidence type="ECO:0000256" key="1">
    <source>
        <dbReference type="ARBA" id="ARBA00004477"/>
    </source>
</evidence>
<keyword evidence="3 6" id="KW-0812">Transmembrane</keyword>
<dbReference type="InterPro" id="IPR036249">
    <property type="entry name" value="Thioredoxin-like_sf"/>
</dbReference>
<feature type="transmembrane region" description="Helical" evidence="6">
    <location>
        <begin position="218"/>
        <end position="236"/>
    </location>
</feature>
<comment type="similarity">
    <text evidence="2">Belongs to the OST3/OST6 family.</text>
</comment>
<dbReference type="PANTHER" id="PTHR12692">
    <property type="entry name" value="DOLICHYL-DIPHOSPHOOLIGOSACCHARIDE--PROTEIN GLYCOSYLTRANSFERASE-RELATED"/>
    <property type="match status" value="1"/>
</dbReference>
<feature type="chain" id="PRO_5043618902" evidence="7">
    <location>
        <begin position="21"/>
        <end position="337"/>
    </location>
</feature>
<evidence type="ECO:0000256" key="7">
    <source>
        <dbReference type="SAM" id="SignalP"/>
    </source>
</evidence>
<evidence type="ECO:0000256" key="6">
    <source>
        <dbReference type="SAM" id="Phobius"/>
    </source>
</evidence>
<feature type="transmembrane region" description="Helical" evidence="6">
    <location>
        <begin position="266"/>
        <end position="290"/>
    </location>
</feature>